<evidence type="ECO:0000256" key="2">
    <source>
        <dbReference type="SAM" id="Phobius"/>
    </source>
</evidence>
<dbReference type="HOGENOM" id="CLU_874373_0_0_1"/>
<proteinExistence type="predicted"/>
<dbReference type="OrthoDB" id="4158806at2759"/>
<dbReference type="RefSeq" id="XP_013283459.1">
    <property type="nucleotide sequence ID" value="XM_013428005.1"/>
</dbReference>
<evidence type="ECO:0000256" key="3">
    <source>
        <dbReference type="SAM" id="SignalP"/>
    </source>
</evidence>
<dbReference type="VEuPathDB" id="FungiDB:Z517_06265"/>
<evidence type="ECO:0000256" key="1">
    <source>
        <dbReference type="SAM" id="MobiDB-lite"/>
    </source>
</evidence>
<feature type="signal peptide" evidence="3">
    <location>
        <begin position="1"/>
        <end position="23"/>
    </location>
</feature>
<keyword evidence="2" id="KW-1133">Transmembrane helix</keyword>
<evidence type="ECO:0000313" key="4">
    <source>
        <dbReference type="EMBL" id="KIW79651.1"/>
    </source>
</evidence>
<evidence type="ECO:0000313" key="5">
    <source>
        <dbReference type="Proteomes" id="UP000053029"/>
    </source>
</evidence>
<feature type="region of interest" description="Disordered" evidence="1">
    <location>
        <begin position="146"/>
        <end position="190"/>
    </location>
</feature>
<gene>
    <name evidence="4" type="ORF">Z517_06265</name>
</gene>
<keyword evidence="2" id="KW-0812">Transmembrane</keyword>
<feature type="chain" id="PRO_5002240573" description="Mid2 domain-containing protein" evidence="3">
    <location>
        <begin position="24"/>
        <end position="316"/>
    </location>
</feature>
<accession>A0A0D2DPI1</accession>
<dbReference type="Proteomes" id="UP000053029">
    <property type="component" value="Unassembled WGS sequence"/>
</dbReference>
<dbReference type="AlphaFoldDB" id="A0A0D2DPI1"/>
<organism evidence="4 5">
    <name type="scientific">Fonsecaea pedrosoi CBS 271.37</name>
    <dbReference type="NCBI Taxonomy" id="1442368"/>
    <lineage>
        <taxon>Eukaryota</taxon>
        <taxon>Fungi</taxon>
        <taxon>Dikarya</taxon>
        <taxon>Ascomycota</taxon>
        <taxon>Pezizomycotina</taxon>
        <taxon>Eurotiomycetes</taxon>
        <taxon>Chaetothyriomycetidae</taxon>
        <taxon>Chaetothyriales</taxon>
        <taxon>Herpotrichiellaceae</taxon>
        <taxon>Fonsecaea</taxon>
    </lineage>
</organism>
<keyword evidence="5" id="KW-1185">Reference proteome</keyword>
<name>A0A0D2DPI1_9EURO</name>
<keyword evidence="2" id="KW-0472">Membrane</keyword>
<feature type="compositionally biased region" description="Low complexity" evidence="1">
    <location>
        <begin position="162"/>
        <end position="183"/>
    </location>
</feature>
<protein>
    <recommendedName>
        <fullName evidence="6">Mid2 domain-containing protein</fullName>
    </recommendedName>
</protein>
<dbReference type="GeneID" id="25305755"/>
<evidence type="ECO:0008006" key="6">
    <source>
        <dbReference type="Google" id="ProtNLM"/>
    </source>
</evidence>
<dbReference type="EMBL" id="KN846972">
    <property type="protein sequence ID" value="KIW79651.1"/>
    <property type="molecule type" value="Genomic_DNA"/>
</dbReference>
<feature type="compositionally biased region" description="Polar residues" evidence="1">
    <location>
        <begin position="148"/>
        <end position="161"/>
    </location>
</feature>
<feature type="transmembrane region" description="Helical" evidence="2">
    <location>
        <begin position="198"/>
        <end position="221"/>
    </location>
</feature>
<keyword evidence="3" id="KW-0732">Signal</keyword>
<reference evidence="4 5" key="1">
    <citation type="submission" date="2015-01" db="EMBL/GenBank/DDBJ databases">
        <title>The Genome Sequence of Fonsecaea pedrosoi CBS 271.37.</title>
        <authorList>
            <consortium name="The Broad Institute Genomics Platform"/>
            <person name="Cuomo C."/>
            <person name="de Hoog S."/>
            <person name="Gorbushina A."/>
            <person name="Stielow B."/>
            <person name="Teixiera M."/>
            <person name="Abouelleil A."/>
            <person name="Chapman S.B."/>
            <person name="Priest M."/>
            <person name="Young S.K."/>
            <person name="Wortman J."/>
            <person name="Nusbaum C."/>
            <person name="Birren B."/>
        </authorList>
    </citation>
    <scope>NUCLEOTIDE SEQUENCE [LARGE SCALE GENOMIC DNA]</scope>
    <source>
        <strain evidence="4 5">CBS 271.37</strain>
    </source>
</reference>
<sequence>MRIATLITALFVAVLCGAGFQTADPPPFYGVGFLTSLNGSIQTSSDGFLANLPTKTPTPVTAAPPPSLAPAGLPFTLSTFIFSSSAMAPVPAPPVEITTVTATSISTTTALESSTATAGPVSTSSSSITPTVLVTTITVLPLPATPTGNNSYTTANKTTSDLPGATTSATTTPLTTATSNGTGAEPGEHKTLSHGQKLAAIIAPILGLFAIAIAAFVGYWLRTRRLERQRADRLEQRARWFRQDHNDWIRAQMSSFDDSKIGRNPIVTPAPSYDTICRPRTRPRQFSGSTVVVNRSEEAFVDRVVRRRGAVENLRD</sequence>